<dbReference type="GO" id="GO:0000287">
    <property type="term" value="F:magnesium ion binding"/>
    <property type="evidence" value="ECO:0007669"/>
    <property type="project" value="UniProtKB-UniRule"/>
</dbReference>
<evidence type="ECO:0000256" key="4">
    <source>
        <dbReference type="ARBA" id="ARBA00022643"/>
    </source>
</evidence>
<feature type="binding site" evidence="11">
    <location>
        <position position="195"/>
    </location>
    <ligand>
        <name>FMN</name>
        <dbReference type="ChEBI" id="CHEBI:58210"/>
    </ligand>
</feature>
<keyword evidence="6 11" id="KW-0460">Magnesium</keyword>
<keyword evidence="9 11" id="KW-0413">Isomerase</keyword>
<keyword evidence="8 11" id="KW-0414">Isoprene biosynthesis</keyword>
<evidence type="ECO:0000256" key="11">
    <source>
        <dbReference type="HAMAP-Rule" id="MF_00354"/>
    </source>
</evidence>
<evidence type="ECO:0000256" key="6">
    <source>
        <dbReference type="ARBA" id="ARBA00022842"/>
    </source>
</evidence>
<feature type="binding site" evidence="11">
    <location>
        <begin position="70"/>
        <end position="72"/>
    </location>
    <ligand>
        <name>FMN</name>
        <dbReference type="ChEBI" id="CHEBI:58210"/>
    </ligand>
</feature>
<dbReference type="GO" id="GO:0008299">
    <property type="term" value="P:isoprenoid biosynthetic process"/>
    <property type="evidence" value="ECO:0007669"/>
    <property type="project" value="UniProtKB-UniRule"/>
</dbReference>
<evidence type="ECO:0000313" key="14">
    <source>
        <dbReference type="Proteomes" id="UP000199695"/>
    </source>
</evidence>
<dbReference type="HAMAP" id="MF_00354">
    <property type="entry name" value="Idi_2"/>
    <property type="match status" value="1"/>
</dbReference>
<evidence type="ECO:0000256" key="10">
    <source>
        <dbReference type="ARBA" id="ARBA00025810"/>
    </source>
</evidence>
<keyword evidence="2 11" id="KW-0963">Cytoplasm</keyword>
<name>A0A1H8CNT1_9BACL</name>
<organism evidence="13 14">
    <name type="scientific">Lihuaxuella thermophila</name>
    <dbReference type="NCBI Taxonomy" id="1173111"/>
    <lineage>
        <taxon>Bacteria</taxon>
        <taxon>Bacillati</taxon>
        <taxon>Bacillota</taxon>
        <taxon>Bacilli</taxon>
        <taxon>Bacillales</taxon>
        <taxon>Thermoactinomycetaceae</taxon>
        <taxon>Lihuaxuella</taxon>
    </lineage>
</organism>
<dbReference type="STRING" id="1173111.SAMN05444955_10441"/>
<evidence type="ECO:0000259" key="12">
    <source>
        <dbReference type="Pfam" id="PF01070"/>
    </source>
</evidence>
<reference evidence="13 14" key="1">
    <citation type="submission" date="2016-10" db="EMBL/GenBank/DDBJ databases">
        <authorList>
            <person name="de Groot N.N."/>
        </authorList>
    </citation>
    <scope>NUCLEOTIDE SEQUENCE [LARGE SCALE GENOMIC DNA]</scope>
    <source>
        <strain evidence="13 14">DSM 46701</strain>
    </source>
</reference>
<dbReference type="GO" id="GO:0004452">
    <property type="term" value="F:isopentenyl-diphosphate delta-isomerase activity"/>
    <property type="evidence" value="ECO:0007669"/>
    <property type="project" value="UniProtKB-UniRule"/>
</dbReference>
<dbReference type="AlphaFoldDB" id="A0A1H8CNT1"/>
<feature type="binding site" evidence="11">
    <location>
        <begin position="275"/>
        <end position="277"/>
    </location>
    <ligand>
        <name>FMN</name>
        <dbReference type="ChEBI" id="CHEBI:58210"/>
    </ligand>
</feature>
<dbReference type="OrthoDB" id="9795032at2"/>
<evidence type="ECO:0000256" key="5">
    <source>
        <dbReference type="ARBA" id="ARBA00022723"/>
    </source>
</evidence>
<comment type="catalytic activity">
    <reaction evidence="11">
        <text>isopentenyl diphosphate = dimethylallyl diphosphate</text>
        <dbReference type="Rhea" id="RHEA:23284"/>
        <dbReference type="ChEBI" id="CHEBI:57623"/>
        <dbReference type="ChEBI" id="CHEBI:128769"/>
        <dbReference type="EC" id="5.3.3.2"/>
    </reaction>
</comment>
<dbReference type="Pfam" id="PF01070">
    <property type="entry name" value="FMN_dh"/>
    <property type="match status" value="2"/>
</dbReference>
<accession>A0A1H8CNT1</accession>
<dbReference type="PANTHER" id="PTHR43665">
    <property type="entry name" value="ISOPENTENYL-DIPHOSPHATE DELTA-ISOMERASE"/>
    <property type="match status" value="1"/>
</dbReference>
<comment type="cofactor">
    <cofactor evidence="11">
        <name>Mg(2+)</name>
        <dbReference type="ChEBI" id="CHEBI:18420"/>
    </cofactor>
</comment>
<feature type="domain" description="FMN-dependent dehydrogenase" evidence="12">
    <location>
        <begin position="180"/>
        <end position="337"/>
    </location>
</feature>
<feature type="binding site" evidence="11">
    <location>
        <begin position="11"/>
        <end position="12"/>
    </location>
    <ligand>
        <name>substrate</name>
    </ligand>
</feature>
<evidence type="ECO:0000256" key="1">
    <source>
        <dbReference type="ARBA" id="ARBA00001917"/>
    </source>
</evidence>
<keyword evidence="14" id="KW-1185">Reference proteome</keyword>
<dbReference type="Proteomes" id="UP000199695">
    <property type="component" value="Unassembled WGS sequence"/>
</dbReference>
<evidence type="ECO:0000256" key="7">
    <source>
        <dbReference type="ARBA" id="ARBA00022857"/>
    </source>
</evidence>
<evidence type="ECO:0000256" key="2">
    <source>
        <dbReference type="ARBA" id="ARBA00022490"/>
    </source>
</evidence>
<evidence type="ECO:0000256" key="3">
    <source>
        <dbReference type="ARBA" id="ARBA00022630"/>
    </source>
</evidence>
<keyword evidence="3 11" id="KW-0285">Flavoprotein</keyword>
<evidence type="ECO:0000256" key="9">
    <source>
        <dbReference type="ARBA" id="ARBA00023235"/>
    </source>
</evidence>
<feature type="binding site" evidence="11">
    <location>
        <position position="164"/>
    </location>
    <ligand>
        <name>Mg(2+)</name>
        <dbReference type="ChEBI" id="CHEBI:18420"/>
    </ligand>
</feature>
<dbReference type="EMBL" id="FOCQ01000004">
    <property type="protein sequence ID" value="SEM96911.1"/>
    <property type="molecule type" value="Genomic_DNA"/>
</dbReference>
<comment type="subcellular location">
    <subcellularLocation>
        <location evidence="11">Cytoplasm</location>
    </subcellularLocation>
</comment>
<dbReference type="RefSeq" id="WP_089966122.1">
    <property type="nucleotide sequence ID" value="NZ_FOCQ01000004.1"/>
</dbReference>
<keyword evidence="5 11" id="KW-0479">Metal-binding</keyword>
<dbReference type="GO" id="GO:0070402">
    <property type="term" value="F:NADPH binding"/>
    <property type="evidence" value="ECO:0007669"/>
    <property type="project" value="UniProtKB-UniRule"/>
</dbReference>
<sequence>MGSGKKRIEKRKSEHIKIALSRDVAGREITTGLEKYRFLHQALPEINFSDISLSVSFLGKPLSAPFLISSMTGGTEEAFNINKNLALAAQERGWAMGLGSVRAAIENPATAYTFHIRTYAPDIPILANLGAVQLNYGYGADHCRRAVELTEADALVFHLNSMQEAFQPGGDTRFKGLLRRMEEICRVLEVPVGVKEVGWGIDGSLARRLFDIGVAFVDVAGAGGTSWIQVEKHRTEDSVMKAAAEAFADWGIPTSECIVEARREIPGGFLIASGGLKNGVDAAKAIALGADLAGFGRSLLPAAVSSAEEIARRLKQIELEMKIAMFGIGTVNVRELKGTDRICNIGERPF</sequence>
<dbReference type="GO" id="GO:0010181">
    <property type="term" value="F:FMN binding"/>
    <property type="evidence" value="ECO:0007669"/>
    <property type="project" value="UniProtKB-UniRule"/>
</dbReference>
<dbReference type="PANTHER" id="PTHR43665:SF1">
    <property type="entry name" value="ISOPENTENYL-DIPHOSPHATE DELTA-ISOMERASE"/>
    <property type="match status" value="1"/>
</dbReference>
<dbReference type="PIRSF" id="PIRSF003314">
    <property type="entry name" value="IPP_isomerase"/>
    <property type="match status" value="1"/>
</dbReference>
<dbReference type="SUPFAM" id="SSF51395">
    <property type="entry name" value="FMN-linked oxidoreductases"/>
    <property type="match status" value="1"/>
</dbReference>
<comment type="caution">
    <text evidence="11">Lacks conserved residue(s) required for the propagation of feature annotation.</text>
</comment>
<feature type="binding site" evidence="11">
    <location>
        <position position="128"/>
    </location>
    <ligand>
        <name>FMN</name>
        <dbReference type="ChEBI" id="CHEBI:58210"/>
    </ligand>
</feature>
<dbReference type="Gene3D" id="3.20.20.70">
    <property type="entry name" value="Aldolase class I"/>
    <property type="match status" value="1"/>
</dbReference>
<keyword evidence="7 11" id="KW-0521">NADP</keyword>
<dbReference type="InterPro" id="IPR000262">
    <property type="entry name" value="FMN-dep_DH"/>
</dbReference>
<protein>
    <recommendedName>
        <fullName evidence="11">Isopentenyl-diphosphate delta-isomerase</fullName>
        <shortName evidence="11">IPP isomerase</shortName>
        <ecNumber evidence="11">5.3.3.2</ecNumber>
    </recommendedName>
    <alternativeName>
        <fullName evidence="11">Isopentenyl diphosphate:dimethylallyl diphosphate isomerase</fullName>
    </alternativeName>
    <alternativeName>
        <fullName evidence="11">Isopentenyl pyrophosphate isomerase</fullName>
    </alternativeName>
    <alternativeName>
        <fullName evidence="11">Type 2 isopentenyl diphosphate isomerase</fullName>
        <shortName evidence="11">IDI-2</shortName>
    </alternativeName>
</protein>
<feature type="binding site" evidence="11">
    <location>
        <position position="100"/>
    </location>
    <ligand>
        <name>FMN</name>
        <dbReference type="ChEBI" id="CHEBI:58210"/>
    </ligand>
</feature>
<dbReference type="NCBIfam" id="TIGR02151">
    <property type="entry name" value="IPP_isom_2"/>
    <property type="match status" value="1"/>
</dbReference>
<evidence type="ECO:0000256" key="8">
    <source>
        <dbReference type="ARBA" id="ARBA00023229"/>
    </source>
</evidence>
<feature type="domain" description="FMN-dependent dehydrogenase" evidence="12">
    <location>
        <begin position="5"/>
        <end position="103"/>
    </location>
</feature>
<comment type="similarity">
    <text evidence="11">Belongs to the IPP isomerase type 2 family.</text>
</comment>
<keyword evidence="4 11" id="KW-0288">FMN</keyword>
<feature type="binding site" evidence="11">
    <location>
        <position position="225"/>
    </location>
    <ligand>
        <name>FMN</name>
        <dbReference type="ChEBI" id="CHEBI:58210"/>
    </ligand>
</feature>
<proteinExistence type="inferred from homology"/>
<feature type="binding site" evidence="11">
    <location>
        <begin position="100"/>
        <end position="102"/>
    </location>
    <ligand>
        <name>substrate</name>
    </ligand>
</feature>
<dbReference type="EC" id="5.3.3.2" evidence="11"/>
<dbReference type="InterPro" id="IPR013785">
    <property type="entry name" value="Aldolase_TIM"/>
</dbReference>
<comment type="cofactor">
    <cofactor evidence="11">
        <name>NADPH</name>
        <dbReference type="ChEBI" id="CHEBI:57783"/>
    </cofactor>
</comment>
<feature type="binding site" evidence="11">
    <location>
        <position position="69"/>
    </location>
    <ligand>
        <name>FMN</name>
        <dbReference type="ChEBI" id="CHEBI:58210"/>
    </ligand>
</feature>
<comment type="function">
    <text evidence="11">Involved in the biosynthesis of isoprenoids. Catalyzes the 1,3-allylic rearrangement of the homoallylic substrate isopentenyl (IPP) to its allylic isomer, dimethylallyl diphosphate (DMAPP).</text>
</comment>
<feature type="binding site" evidence="11">
    <location>
        <position position="163"/>
    </location>
    <ligand>
        <name>substrate</name>
    </ligand>
</feature>
<gene>
    <name evidence="11" type="primary">fni</name>
    <name evidence="13" type="ORF">SAMN05444955_10441</name>
</gene>
<evidence type="ECO:0000313" key="13">
    <source>
        <dbReference type="EMBL" id="SEM96911.1"/>
    </source>
</evidence>
<comment type="subunit">
    <text evidence="10 11">Homooctamer. Dimer of tetramers.</text>
</comment>
<comment type="cofactor">
    <cofactor evidence="1 11">
        <name>FMN</name>
        <dbReference type="ChEBI" id="CHEBI:58210"/>
    </cofactor>
</comment>
<dbReference type="GO" id="GO:0016491">
    <property type="term" value="F:oxidoreductase activity"/>
    <property type="evidence" value="ECO:0007669"/>
    <property type="project" value="InterPro"/>
</dbReference>
<dbReference type="InterPro" id="IPR011179">
    <property type="entry name" value="IPdP_isomerase"/>
</dbReference>
<dbReference type="CDD" id="cd02811">
    <property type="entry name" value="IDI-2_FMN"/>
    <property type="match status" value="1"/>
</dbReference>
<dbReference type="GO" id="GO:0005737">
    <property type="term" value="C:cytoplasm"/>
    <property type="evidence" value="ECO:0007669"/>
    <property type="project" value="UniProtKB-SubCell"/>
</dbReference>